<evidence type="ECO:0000313" key="2">
    <source>
        <dbReference type="Proteomes" id="UP000323506"/>
    </source>
</evidence>
<keyword evidence="2" id="KW-1185">Reference proteome</keyword>
<dbReference type="AlphaFoldDB" id="A0A5D2BBM1"/>
<dbReference type="Proteomes" id="UP000323506">
    <property type="component" value="Chromosome D09"/>
</dbReference>
<evidence type="ECO:0000313" key="1">
    <source>
        <dbReference type="EMBL" id="TYG54637.1"/>
    </source>
</evidence>
<proteinExistence type="predicted"/>
<gene>
    <name evidence="1" type="ORF">ES288_D09G206000v1</name>
</gene>
<accession>A0A5D2BBM1</accession>
<name>A0A5D2BBM1_GOSDA</name>
<organism evidence="1 2">
    <name type="scientific">Gossypium darwinii</name>
    <name type="common">Darwin's cotton</name>
    <name type="synonym">Gossypium barbadense var. darwinii</name>
    <dbReference type="NCBI Taxonomy" id="34276"/>
    <lineage>
        <taxon>Eukaryota</taxon>
        <taxon>Viridiplantae</taxon>
        <taxon>Streptophyta</taxon>
        <taxon>Embryophyta</taxon>
        <taxon>Tracheophyta</taxon>
        <taxon>Spermatophyta</taxon>
        <taxon>Magnoliopsida</taxon>
        <taxon>eudicotyledons</taxon>
        <taxon>Gunneridae</taxon>
        <taxon>Pentapetalae</taxon>
        <taxon>rosids</taxon>
        <taxon>malvids</taxon>
        <taxon>Malvales</taxon>
        <taxon>Malvaceae</taxon>
        <taxon>Malvoideae</taxon>
        <taxon>Gossypium</taxon>
    </lineage>
</organism>
<dbReference type="EMBL" id="CM017709">
    <property type="protein sequence ID" value="TYG54637.1"/>
    <property type="molecule type" value="Genomic_DNA"/>
</dbReference>
<reference evidence="1 2" key="1">
    <citation type="submission" date="2019-06" db="EMBL/GenBank/DDBJ databases">
        <title>WGS assembly of Gossypium darwinii.</title>
        <authorList>
            <person name="Chen Z.J."/>
            <person name="Sreedasyam A."/>
            <person name="Ando A."/>
            <person name="Song Q."/>
            <person name="De L."/>
            <person name="Hulse-Kemp A."/>
            <person name="Ding M."/>
            <person name="Ye W."/>
            <person name="Kirkbride R."/>
            <person name="Jenkins J."/>
            <person name="Plott C."/>
            <person name="Lovell J."/>
            <person name="Lin Y.-M."/>
            <person name="Vaughn R."/>
            <person name="Liu B."/>
            <person name="Li W."/>
            <person name="Simpson S."/>
            <person name="Scheffler B."/>
            <person name="Saski C."/>
            <person name="Grover C."/>
            <person name="Hu G."/>
            <person name="Conover J."/>
            <person name="Carlson J."/>
            <person name="Shu S."/>
            <person name="Boston L."/>
            <person name="Williams M."/>
            <person name="Peterson D."/>
            <person name="Mcgee K."/>
            <person name="Jones D."/>
            <person name="Wendel J."/>
            <person name="Stelly D."/>
            <person name="Grimwood J."/>
            <person name="Schmutz J."/>
        </authorList>
    </citation>
    <scope>NUCLEOTIDE SEQUENCE [LARGE SCALE GENOMIC DNA]</scope>
    <source>
        <strain evidence="1">1808015.09</strain>
    </source>
</reference>
<protein>
    <submittedName>
        <fullName evidence="1">Uncharacterized protein</fullName>
    </submittedName>
</protein>
<sequence length="59" mass="6692">MCNLPFPFPLFHVPPIKIPKPVPSSLFSPIRKSTFSSADPPPILHGSTQFQNQRLERCF</sequence>